<evidence type="ECO:0000313" key="2">
    <source>
        <dbReference type="EMBL" id="MPM04496.1"/>
    </source>
</evidence>
<organism evidence="2">
    <name type="scientific">bioreactor metagenome</name>
    <dbReference type="NCBI Taxonomy" id="1076179"/>
    <lineage>
        <taxon>unclassified sequences</taxon>
        <taxon>metagenomes</taxon>
        <taxon>ecological metagenomes</taxon>
    </lineage>
</organism>
<evidence type="ECO:0000256" key="1">
    <source>
        <dbReference type="SAM" id="Phobius"/>
    </source>
</evidence>
<name>A0A644WKT0_9ZZZZ</name>
<keyword evidence="1" id="KW-0472">Membrane</keyword>
<dbReference type="AlphaFoldDB" id="A0A644WKT0"/>
<accession>A0A644WKT0</accession>
<proteinExistence type="predicted"/>
<keyword evidence="1" id="KW-1133">Transmembrane helix</keyword>
<feature type="transmembrane region" description="Helical" evidence="1">
    <location>
        <begin position="662"/>
        <end position="682"/>
    </location>
</feature>
<protein>
    <recommendedName>
        <fullName evidence="3">PIN domain-containing protein</fullName>
    </recommendedName>
</protein>
<keyword evidence="1" id="KW-0812">Transmembrane</keyword>
<reference evidence="2" key="1">
    <citation type="submission" date="2019-08" db="EMBL/GenBank/DDBJ databases">
        <authorList>
            <person name="Kucharzyk K."/>
            <person name="Murdoch R.W."/>
            <person name="Higgins S."/>
            <person name="Loffler F."/>
        </authorList>
    </citation>
    <scope>NUCLEOTIDE SEQUENCE</scope>
</reference>
<dbReference type="EMBL" id="VSSQ01001044">
    <property type="protein sequence ID" value="MPM04496.1"/>
    <property type="molecule type" value="Genomic_DNA"/>
</dbReference>
<feature type="transmembrane region" description="Helical" evidence="1">
    <location>
        <begin position="612"/>
        <end position="635"/>
    </location>
</feature>
<sequence length="710" mass="82338">MEKTTQPMCSIQQQASQRDIFRLSALLFSEFNNDFSNEEVLLSIIKCVLVELNNRPVDIFELQTAILEHFTIIVTDDEIIAVVARNQSQFCLQEHSTHKKYSLSVEEYQKANEETSQNIDYYIEQFIATFNPEAPDLCRDSIYKYLYELTTTNINSYRVMFSLLSTNRKFSESDFSVESDKFTDEQQDYIHSFVEWDNAEKSIALANIVFCCLEYCLFVSGDKDNDLLSDYIKNRVVFLDTNIIFRALGINGQARKRMIISFINKCQQAKIQLVITTYTRNEFFDTIDYYLKQISMYPRGGIFLGAYETISDYSIYEYYSEWSSTHPDLPLSYFRATLKSEYELFINTYNILANIGVPINVFSKKATDKRKRYEEEITAIKCDLRSLDIWEPTPRYEHDATIVFIAEEIAEISKNEGKKLESFVASTDKALRFWDIMRADQTRPVVVYPSQLFLVLVKICGRSEDDLKSFVSFINVRRRSKQLTAEKANIILSGISTITDDIGTQRILVSSIFDDEFQKVIRNSNTDNELYENTKKFSQNYLDSQLAETKAALEESEQRSKEETYKNGKIAEEVATLKQAQIEHEAKNNDTIKKVQAIAEEETRLEYMLNSFIYPVVISIVSLGLISFILLQFLFYNASWNIIAHFCNGSSPIPICVIIDKYLGVIDSILLFILGYLFKAFIDKRKNKAEREIYKQDLIKAYMSKHGFTV</sequence>
<comment type="caution">
    <text evidence="2">The sequence shown here is derived from an EMBL/GenBank/DDBJ whole genome shotgun (WGS) entry which is preliminary data.</text>
</comment>
<evidence type="ECO:0008006" key="3">
    <source>
        <dbReference type="Google" id="ProtNLM"/>
    </source>
</evidence>
<feature type="transmembrane region" description="Helical" evidence="1">
    <location>
        <begin position="344"/>
        <end position="362"/>
    </location>
</feature>
<gene>
    <name evidence="2" type="ORF">SDC9_50774</name>
</gene>